<dbReference type="InterPro" id="IPR050769">
    <property type="entry name" value="NAT_camello-type"/>
</dbReference>
<dbReference type="GO" id="GO:0016746">
    <property type="term" value="F:acyltransferase activity"/>
    <property type="evidence" value="ECO:0007669"/>
    <property type="project" value="UniProtKB-KW"/>
</dbReference>
<keyword evidence="1 4" id="KW-0808">Transferase</keyword>
<feature type="coiled-coil region" evidence="2">
    <location>
        <begin position="28"/>
        <end position="55"/>
    </location>
</feature>
<evidence type="ECO:0000313" key="5">
    <source>
        <dbReference type="Proteomes" id="UP000722125"/>
    </source>
</evidence>
<dbReference type="PANTHER" id="PTHR13947:SF37">
    <property type="entry name" value="LD18367P"/>
    <property type="match status" value="1"/>
</dbReference>
<dbReference type="InterPro" id="IPR016181">
    <property type="entry name" value="Acyl_CoA_acyltransferase"/>
</dbReference>
<sequence length="413" mass="43906">MTALPRVAVARGDQVADAGALTAEAYLADRLVDADDDYERELRDAQRRAREATVLVATLEAGDGREVVVGTITLAPYGTSYAEVAEPGELELRMLAVAPEARGRGVAEALVTAAQREAVVAGARRLVLSTLEAMRTAQRLYARLGFRPVPARDWGHEDVRLLVHTWTPPAPPGVLTEVACWPPLRTETTSAGWRLGLSHGLTRRANSAVVLVAPADVAAAVDEVEAVYTENGQRPVVRLGRSPLEDAVAAELRARHWVTASETDVLVADLPLDGAAEACALECTVTNTPDDAWLDAYLAVKSAGADREVARAILAGGVAQHVAARRGGAVVGVIRVAYEQDWAALSCLVVDPLARRGGVGRALTLRALDLALAHGARRAFLQVEAHNAVAARLYSRLGFRPADAYAYREPAPA</sequence>
<feature type="domain" description="N-acetyltransferase" evidence="3">
    <location>
        <begin position="5"/>
        <end position="167"/>
    </location>
</feature>
<keyword evidence="2" id="KW-0175">Coiled coil</keyword>
<keyword evidence="4" id="KW-0012">Acyltransferase</keyword>
<dbReference type="EC" id="2.3.1.-" evidence="4"/>
<dbReference type="PROSITE" id="PS51186">
    <property type="entry name" value="GNAT"/>
    <property type="match status" value="2"/>
</dbReference>
<proteinExistence type="predicted"/>
<name>A0ABS5U1S4_9CELL</name>
<evidence type="ECO:0000256" key="1">
    <source>
        <dbReference type="ARBA" id="ARBA00022679"/>
    </source>
</evidence>
<evidence type="ECO:0000256" key="2">
    <source>
        <dbReference type="SAM" id="Coils"/>
    </source>
</evidence>
<keyword evidence="5" id="KW-1185">Reference proteome</keyword>
<dbReference type="CDD" id="cd04301">
    <property type="entry name" value="NAT_SF"/>
    <property type="match status" value="2"/>
</dbReference>
<comment type="caution">
    <text evidence="4">The sequence shown here is derived from an EMBL/GenBank/DDBJ whole genome shotgun (WGS) entry which is preliminary data.</text>
</comment>
<feature type="domain" description="N-acetyltransferase" evidence="3">
    <location>
        <begin position="265"/>
        <end position="413"/>
    </location>
</feature>
<dbReference type="Pfam" id="PF00583">
    <property type="entry name" value="Acetyltransf_1"/>
    <property type="match status" value="1"/>
</dbReference>
<dbReference type="RefSeq" id="WP_214352249.1">
    <property type="nucleotide sequence ID" value="NZ_JAHBOH010000002.1"/>
</dbReference>
<accession>A0ABS5U1S4</accession>
<dbReference type="EMBL" id="JAHBOH010000002">
    <property type="protein sequence ID" value="MBT0995354.1"/>
    <property type="molecule type" value="Genomic_DNA"/>
</dbReference>
<evidence type="ECO:0000259" key="3">
    <source>
        <dbReference type="PROSITE" id="PS51186"/>
    </source>
</evidence>
<dbReference type="InterPro" id="IPR056935">
    <property type="entry name" value="Rv0428c-like_C"/>
</dbReference>
<evidence type="ECO:0000313" key="4">
    <source>
        <dbReference type="EMBL" id="MBT0995354.1"/>
    </source>
</evidence>
<protein>
    <submittedName>
        <fullName evidence="4">GNAT family N-acetyltransferase</fullName>
        <ecNumber evidence="4">2.3.1.-</ecNumber>
    </submittedName>
</protein>
<gene>
    <name evidence="4" type="ORF">KIN34_13780</name>
</gene>
<dbReference type="Pfam" id="PF24553">
    <property type="entry name" value="Rv0428c_C"/>
    <property type="match status" value="1"/>
</dbReference>
<dbReference type="Proteomes" id="UP000722125">
    <property type="component" value="Unassembled WGS sequence"/>
</dbReference>
<reference evidence="4 5" key="1">
    <citation type="submission" date="2021-05" db="EMBL/GenBank/DDBJ databases">
        <title>Description of Cellulomonas sp. DKR-3 sp. nov.</title>
        <authorList>
            <person name="Dahal R.H."/>
            <person name="Chaudhary D.K."/>
        </authorList>
    </citation>
    <scope>NUCLEOTIDE SEQUENCE [LARGE SCALE GENOMIC DNA]</scope>
    <source>
        <strain evidence="4 5">DKR-3</strain>
    </source>
</reference>
<dbReference type="PANTHER" id="PTHR13947">
    <property type="entry name" value="GNAT FAMILY N-ACETYLTRANSFERASE"/>
    <property type="match status" value="1"/>
</dbReference>
<organism evidence="4 5">
    <name type="scientific">Cellulomonas fulva</name>
    <dbReference type="NCBI Taxonomy" id="2835530"/>
    <lineage>
        <taxon>Bacteria</taxon>
        <taxon>Bacillati</taxon>
        <taxon>Actinomycetota</taxon>
        <taxon>Actinomycetes</taxon>
        <taxon>Micrococcales</taxon>
        <taxon>Cellulomonadaceae</taxon>
        <taxon>Cellulomonas</taxon>
    </lineage>
</organism>
<dbReference type="InterPro" id="IPR000182">
    <property type="entry name" value="GNAT_dom"/>
</dbReference>
<dbReference type="SUPFAM" id="SSF55729">
    <property type="entry name" value="Acyl-CoA N-acyltransferases (Nat)"/>
    <property type="match status" value="2"/>
</dbReference>
<dbReference type="Gene3D" id="3.40.630.30">
    <property type="match status" value="2"/>
</dbReference>